<dbReference type="AlphaFoldDB" id="A0A3D9IRQ6"/>
<dbReference type="OrthoDB" id="128220at2"/>
<keyword evidence="5" id="KW-1185">Reference proteome</keyword>
<dbReference type="RefSeq" id="WP_116063222.1">
    <property type="nucleotide sequence ID" value="NZ_QRDZ01000022.1"/>
</dbReference>
<proteinExistence type="inferred from homology"/>
<dbReference type="InterPro" id="IPR000683">
    <property type="entry name" value="Gfo/Idh/MocA-like_OxRdtase_N"/>
</dbReference>
<dbReference type="SUPFAM" id="SSF51735">
    <property type="entry name" value="NAD(P)-binding Rossmann-fold domains"/>
    <property type="match status" value="1"/>
</dbReference>
<dbReference type="GO" id="GO:0016491">
    <property type="term" value="F:oxidoreductase activity"/>
    <property type="evidence" value="ECO:0007669"/>
    <property type="project" value="UniProtKB-KW"/>
</dbReference>
<dbReference type="Gene3D" id="3.40.50.720">
    <property type="entry name" value="NAD(P)-binding Rossmann-like Domain"/>
    <property type="match status" value="1"/>
</dbReference>
<evidence type="ECO:0000256" key="1">
    <source>
        <dbReference type="ARBA" id="ARBA00010928"/>
    </source>
</evidence>
<dbReference type="Pfam" id="PF01408">
    <property type="entry name" value="GFO_IDH_MocA"/>
    <property type="match status" value="1"/>
</dbReference>
<evidence type="ECO:0000259" key="3">
    <source>
        <dbReference type="Pfam" id="PF01408"/>
    </source>
</evidence>
<evidence type="ECO:0000256" key="2">
    <source>
        <dbReference type="ARBA" id="ARBA00023002"/>
    </source>
</evidence>
<dbReference type="Proteomes" id="UP000256977">
    <property type="component" value="Unassembled WGS sequence"/>
</dbReference>
<dbReference type="GO" id="GO:0000166">
    <property type="term" value="F:nucleotide binding"/>
    <property type="evidence" value="ECO:0007669"/>
    <property type="project" value="InterPro"/>
</dbReference>
<comment type="caution">
    <text evidence="4">The sequence shown here is derived from an EMBL/GenBank/DDBJ whole genome shotgun (WGS) entry which is preliminary data.</text>
</comment>
<name>A0A3D9IRQ6_9BACL</name>
<dbReference type="EMBL" id="QRDZ01000022">
    <property type="protein sequence ID" value="RED64491.1"/>
    <property type="molecule type" value="Genomic_DNA"/>
</dbReference>
<feature type="domain" description="Gfo/Idh/MocA-like oxidoreductase N-terminal" evidence="3">
    <location>
        <begin position="75"/>
        <end position="150"/>
    </location>
</feature>
<reference evidence="4 5" key="1">
    <citation type="submission" date="2018-07" db="EMBL/GenBank/DDBJ databases">
        <title>Genomic Encyclopedia of Type Strains, Phase III (KMG-III): the genomes of soil and plant-associated and newly described type strains.</title>
        <authorList>
            <person name="Whitman W."/>
        </authorList>
    </citation>
    <scope>NUCLEOTIDE SEQUENCE [LARGE SCALE GENOMIC DNA]</scope>
    <source>
        <strain evidence="4 5">CECT 7287</strain>
    </source>
</reference>
<dbReference type="PANTHER" id="PTHR43708:SF5">
    <property type="entry name" value="CONSERVED EXPRESSED OXIDOREDUCTASE (EUROFUNG)-RELATED"/>
    <property type="match status" value="1"/>
</dbReference>
<comment type="similarity">
    <text evidence="1">Belongs to the Gfo/Idh/MocA family.</text>
</comment>
<dbReference type="InterPro" id="IPR036291">
    <property type="entry name" value="NAD(P)-bd_dom_sf"/>
</dbReference>
<protein>
    <submittedName>
        <fullName evidence="4">Putative dehydrogenase</fullName>
    </submittedName>
</protein>
<organism evidence="4 5">
    <name type="scientific">Cohnella phaseoli</name>
    <dbReference type="NCBI Taxonomy" id="456490"/>
    <lineage>
        <taxon>Bacteria</taxon>
        <taxon>Bacillati</taxon>
        <taxon>Bacillota</taxon>
        <taxon>Bacilli</taxon>
        <taxon>Bacillales</taxon>
        <taxon>Paenibacillaceae</taxon>
        <taxon>Cohnella</taxon>
    </lineage>
</organism>
<dbReference type="PANTHER" id="PTHR43708">
    <property type="entry name" value="CONSERVED EXPRESSED OXIDOREDUCTASE (EUROFUNG)"/>
    <property type="match status" value="1"/>
</dbReference>
<accession>A0A3D9IRQ6</accession>
<evidence type="ECO:0000313" key="4">
    <source>
        <dbReference type="EMBL" id="RED64491.1"/>
    </source>
</evidence>
<sequence length="314" mass="33811">MNILSRNGDARSAGRRPLKLGIIGLDTSHVVAFAELLHDAAHPYHVPGAIIESAYSSVSPDFEMSYARVEGFTARMKEEFGVRLLDTPEAVAEASDAILLESVDARVHCEQFRAIAAFGKPVFIDKPLTIGYEDAYTIVELAARHGIPVMSASALRYSQALTDALAAIPTGELYGIDAYGPMTIQPTQPGLYWYGIHMTEMLYASLGTGCKQVTAVSNAVGDCVIGEWADGRLGAFRGNRMGNTCFGAVLHGRSGSRHVDASAHPKPYYAGLLEAVLAMFRSGVSPIPPDELLEVVRFLEAGNRSRLTGEPVRL</sequence>
<keyword evidence="2" id="KW-0560">Oxidoreductase</keyword>
<gene>
    <name evidence="4" type="ORF">DFP98_12243</name>
</gene>
<evidence type="ECO:0000313" key="5">
    <source>
        <dbReference type="Proteomes" id="UP000256977"/>
    </source>
</evidence>
<dbReference type="InterPro" id="IPR051317">
    <property type="entry name" value="Gfo/Idh/MocA_oxidoreduct"/>
</dbReference>